<evidence type="ECO:0000256" key="1">
    <source>
        <dbReference type="ARBA" id="ARBA00001953"/>
    </source>
</evidence>
<dbReference type="PROSITE" id="PS50975">
    <property type="entry name" value="ATP_GRASP"/>
    <property type="match status" value="1"/>
</dbReference>
<keyword evidence="2 11" id="KW-0436">Ligase</keyword>
<dbReference type="PANTHER" id="PTHR18866:SF33">
    <property type="entry name" value="METHYLCROTONOYL-COA CARBOXYLASE SUBUNIT ALPHA, MITOCHONDRIAL-RELATED"/>
    <property type="match status" value="1"/>
</dbReference>
<keyword evidence="4 6" id="KW-0067">ATP-binding</keyword>
<dbReference type="SMART" id="SM00878">
    <property type="entry name" value="Biotin_carb_C"/>
    <property type="match status" value="1"/>
</dbReference>
<keyword evidence="5" id="KW-0092">Biotin</keyword>
<dbReference type="GO" id="GO:0005524">
    <property type="term" value="F:ATP binding"/>
    <property type="evidence" value="ECO:0007669"/>
    <property type="project" value="UniProtKB-UniRule"/>
</dbReference>
<dbReference type="Gene3D" id="3.30.470.20">
    <property type="entry name" value="ATP-grasp fold, B domain"/>
    <property type="match status" value="1"/>
</dbReference>
<dbReference type="InterPro" id="IPR016185">
    <property type="entry name" value="PreATP-grasp_dom_sf"/>
</dbReference>
<dbReference type="PROSITE" id="PS50979">
    <property type="entry name" value="BC"/>
    <property type="match status" value="1"/>
</dbReference>
<dbReference type="InterPro" id="IPR011053">
    <property type="entry name" value="Single_hybrid_motif"/>
</dbReference>
<evidence type="ECO:0000259" key="10">
    <source>
        <dbReference type="PROSITE" id="PS50979"/>
    </source>
</evidence>
<dbReference type="GO" id="GO:0004075">
    <property type="term" value="F:biotin carboxylase activity"/>
    <property type="evidence" value="ECO:0007669"/>
    <property type="project" value="UniProtKB-EC"/>
</dbReference>
<dbReference type="InterPro" id="IPR011054">
    <property type="entry name" value="Rudment_hybrid_motif"/>
</dbReference>
<feature type="region of interest" description="Disordered" evidence="7">
    <location>
        <begin position="488"/>
        <end position="519"/>
    </location>
</feature>
<dbReference type="InterPro" id="IPR000089">
    <property type="entry name" value="Biotin_lipoyl"/>
</dbReference>
<dbReference type="InterPro" id="IPR011761">
    <property type="entry name" value="ATP-grasp"/>
</dbReference>
<keyword evidence="3 6" id="KW-0547">Nucleotide-binding</keyword>
<feature type="domain" description="Lipoyl-binding" evidence="8">
    <location>
        <begin position="513"/>
        <end position="588"/>
    </location>
</feature>
<dbReference type="SUPFAM" id="SSF51230">
    <property type="entry name" value="Single hybrid motif"/>
    <property type="match status" value="1"/>
</dbReference>
<feature type="region of interest" description="Disordered" evidence="7">
    <location>
        <begin position="445"/>
        <end position="465"/>
    </location>
</feature>
<dbReference type="SUPFAM" id="SSF51246">
    <property type="entry name" value="Rudiment single hybrid motif"/>
    <property type="match status" value="1"/>
</dbReference>
<evidence type="ECO:0000256" key="7">
    <source>
        <dbReference type="SAM" id="MobiDB-lite"/>
    </source>
</evidence>
<feature type="domain" description="ATP-grasp" evidence="9">
    <location>
        <begin position="120"/>
        <end position="317"/>
    </location>
</feature>
<evidence type="ECO:0000256" key="3">
    <source>
        <dbReference type="ARBA" id="ARBA00022741"/>
    </source>
</evidence>
<dbReference type="PROSITE" id="PS00866">
    <property type="entry name" value="CPSASE_1"/>
    <property type="match status" value="1"/>
</dbReference>
<dbReference type="PROSITE" id="PS00867">
    <property type="entry name" value="CPSASE_2"/>
    <property type="match status" value="1"/>
</dbReference>
<dbReference type="Pfam" id="PF00289">
    <property type="entry name" value="Biotin_carb_N"/>
    <property type="match status" value="1"/>
</dbReference>
<dbReference type="PROSITE" id="PS50968">
    <property type="entry name" value="BIOTINYL_LIPOYL"/>
    <property type="match status" value="1"/>
</dbReference>
<dbReference type="InterPro" id="IPR050856">
    <property type="entry name" value="Biotin_carboxylase_complex"/>
</dbReference>
<dbReference type="InterPro" id="IPR005479">
    <property type="entry name" value="CPAse_ATP-bd"/>
</dbReference>
<dbReference type="Gene3D" id="2.40.50.100">
    <property type="match status" value="1"/>
</dbReference>
<organism evidence="11">
    <name type="scientific">uncultured Thermomicrobiales bacterium</name>
    <dbReference type="NCBI Taxonomy" id="1645740"/>
    <lineage>
        <taxon>Bacteria</taxon>
        <taxon>Pseudomonadati</taxon>
        <taxon>Thermomicrobiota</taxon>
        <taxon>Thermomicrobia</taxon>
        <taxon>Thermomicrobiales</taxon>
        <taxon>environmental samples</taxon>
    </lineage>
</organism>
<dbReference type="EC" id="6.3.4.14" evidence="11"/>
<evidence type="ECO:0000313" key="11">
    <source>
        <dbReference type="EMBL" id="CAA9590800.1"/>
    </source>
</evidence>
<evidence type="ECO:0000256" key="5">
    <source>
        <dbReference type="ARBA" id="ARBA00023267"/>
    </source>
</evidence>
<feature type="compositionally biased region" description="Gly residues" evidence="7">
    <location>
        <begin position="509"/>
        <end position="519"/>
    </location>
</feature>
<gene>
    <name evidence="11" type="ORF">AVDCRST_MAG18-5196</name>
</gene>
<dbReference type="PANTHER" id="PTHR18866">
    <property type="entry name" value="CARBOXYLASE:PYRUVATE/ACETYL-COA/PROPIONYL-COA CARBOXYLASE"/>
    <property type="match status" value="1"/>
</dbReference>
<dbReference type="CDD" id="cd06850">
    <property type="entry name" value="biotinyl_domain"/>
    <property type="match status" value="1"/>
</dbReference>
<dbReference type="SUPFAM" id="SSF56059">
    <property type="entry name" value="Glutathione synthetase ATP-binding domain-like"/>
    <property type="match status" value="1"/>
</dbReference>
<reference evidence="11" key="1">
    <citation type="submission" date="2020-02" db="EMBL/GenBank/DDBJ databases">
        <authorList>
            <person name="Meier V. D."/>
        </authorList>
    </citation>
    <scope>NUCLEOTIDE SEQUENCE</scope>
    <source>
        <strain evidence="11">AVDCRST_MAG18</strain>
    </source>
</reference>
<dbReference type="GO" id="GO:0046872">
    <property type="term" value="F:metal ion binding"/>
    <property type="evidence" value="ECO:0007669"/>
    <property type="project" value="InterPro"/>
</dbReference>
<dbReference type="NCBIfam" id="NF006367">
    <property type="entry name" value="PRK08591.1"/>
    <property type="match status" value="1"/>
</dbReference>
<proteinExistence type="predicted"/>
<dbReference type="Pfam" id="PF00364">
    <property type="entry name" value="Biotin_lipoyl"/>
    <property type="match status" value="1"/>
</dbReference>
<dbReference type="InterPro" id="IPR005482">
    <property type="entry name" value="Biotin_COase_C"/>
</dbReference>
<dbReference type="InterPro" id="IPR005481">
    <property type="entry name" value="BC-like_N"/>
</dbReference>
<evidence type="ECO:0000256" key="6">
    <source>
        <dbReference type="PROSITE-ProRule" id="PRU00409"/>
    </source>
</evidence>
<feature type="domain" description="Biotin carboxylation" evidence="10">
    <location>
        <begin position="1"/>
        <end position="446"/>
    </location>
</feature>
<accession>A0A6J4VWT5</accession>
<protein>
    <submittedName>
        <fullName evidence="11">Biotin carboxylase of acetyl-CoA carboxylase</fullName>
        <ecNumber evidence="11">6.3.4.14</ecNumber>
    </submittedName>
</protein>
<evidence type="ECO:0000256" key="4">
    <source>
        <dbReference type="ARBA" id="ARBA00022840"/>
    </source>
</evidence>
<dbReference type="Pfam" id="PF02785">
    <property type="entry name" value="Biotin_carb_C"/>
    <property type="match status" value="1"/>
</dbReference>
<sequence length="588" mass="61626">MFRTVLIANRGEIAIRIGRACRELGLATVAIYGEEERDAPHARYADAAFVIEAGEATRPYLNGPGLLAIARRAGAEAIHPGYGFLAENAEFARAVLDAGLIWIGPAPDAIAAMGDKIAARKLAGEAGVPLVPGTNAAVATPEEAAALGAGWGFPLALKAAGGGGGRGFRVARTAAEVPDAFAAAAGEGQRFFNNPTLYAEKYIEAPKHVEIQILADRHGGVIHLGERECSTQRRHQKLIEEAPSPAVDADLRARMGAAATALARAVSYEGAGTLEFLLDADKNFYFMEMNTRIQVEHTVTEEVTGIDLVKAQLRIAAGEPLPWRQEEIALRGHAIECRINAEDPARGFAPTPGTITEYKEPGGAGIRIDGAAERGFVISPSYDSMIAKLIARGSDRGEAIARMRRALGEYLIGGVASTIPFHQAVLAHPVFVEGRAATDWIERDGVGRDLPPAELPPAAEDTPAPQAREYTLEVNGKRFAVRLFADADPAASPPNGARPATSRQRATPKGGGKAAGGGDGALISPIQGTVLRVAVEEGAAVKAGALICVVEAMKMENEIAAPRDGTVRDLAVATGETIKIGAKIATIA</sequence>
<evidence type="ECO:0000256" key="2">
    <source>
        <dbReference type="ARBA" id="ARBA00022598"/>
    </source>
</evidence>
<comment type="cofactor">
    <cofactor evidence="1">
        <name>biotin</name>
        <dbReference type="ChEBI" id="CHEBI:57586"/>
    </cofactor>
</comment>
<dbReference type="AlphaFoldDB" id="A0A6J4VWT5"/>
<dbReference type="FunFam" id="3.40.50.20:FF:000010">
    <property type="entry name" value="Propionyl-CoA carboxylase subunit alpha"/>
    <property type="match status" value="1"/>
</dbReference>
<dbReference type="SUPFAM" id="SSF52440">
    <property type="entry name" value="PreATP-grasp domain"/>
    <property type="match status" value="1"/>
</dbReference>
<dbReference type="FunFam" id="2.40.50.100:FF:000003">
    <property type="entry name" value="Acetyl-CoA carboxylase biotin carboxyl carrier protein"/>
    <property type="match status" value="1"/>
</dbReference>
<evidence type="ECO:0000259" key="8">
    <source>
        <dbReference type="PROSITE" id="PS50968"/>
    </source>
</evidence>
<feature type="compositionally biased region" description="Low complexity" evidence="7">
    <location>
        <begin position="449"/>
        <end position="465"/>
    </location>
</feature>
<dbReference type="Pfam" id="PF02786">
    <property type="entry name" value="CPSase_L_D2"/>
    <property type="match status" value="1"/>
</dbReference>
<evidence type="ECO:0000259" key="9">
    <source>
        <dbReference type="PROSITE" id="PS50975"/>
    </source>
</evidence>
<dbReference type="InterPro" id="IPR011764">
    <property type="entry name" value="Biotin_carboxylation_dom"/>
</dbReference>
<dbReference type="EMBL" id="CADCWN010000418">
    <property type="protein sequence ID" value="CAA9590800.1"/>
    <property type="molecule type" value="Genomic_DNA"/>
</dbReference>
<name>A0A6J4VWT5_9BACT</name>